<protein>
    <recommendedName>
        <fullName evidence="3">Ras association domain-containing protein 8</fullName>
    </recommendedName>
</protein>
<proteinExistence type="predicted"/>
<dbReference type="InterPro" id="IPR033593">
    <property type="entry name" value="N-RASSF"/>
</dbReference>
<evidence type="ECO:0000313" key="1">
    <source>
        <dbReference type="EMBL" id="KAK2841052.1"/>
    </source>
</evidence>
<dbReference type="PANTHER" id="PTHR15286:SF16">
    <property type="entry name" value="RAS ASSOCIATION DOMAIN-CONTAINING PROTEIN 8"/>
    <property type="match status" value="1"/>
</dbReference>
<dbReference type="AlphaFoldDB" id="A0AA88SPW6"/>
<dbReference type="EMBL" id="JAVHJS010000012">
    <property type="protein sequence ID" value="KAK2841052.1"/>
    <property type="molecule type" value="Genomic_DNA"/>
</dbReference>
<dbReference type="Gene3D" id="3.10.20.90">
    <property type="entry name" value="Phosphatidylinositol 3-kinase Catalytic Subunit, Chain A, domain 1"/>
    <property type="match status" value="1"/>
</dbReference>
<dbReference type="SUPFAM" id="SSF54236">
    <property type="entry name" value="Ubiquitin-like"/>
    <property type="match status" value="1"/>
</dbReference>
<sequence>MEIKVSFDGVQRIVCGVTEMTTCQEVVIALAQALGRPGRYTLRENFKGYGRNVNPVEHLLESLGKYGQQSREVQLTLHYLGPSLVDWPKKPGVQLRRVEEGGRLRRSSAGAVLHRQSLPPLDHLQPKTPIEELKRPKRKSLTLMEEAWGWLENLGKGRKQQLTQDKGKNGNRQLDNMGAMPEKLVQASKASQGRDKYSPENKKWKHIEHEETKLGENKTEHKMQRNELCLTKQQVGVSEYDGTLEATENLKKLIIQQQATLRALKLKIDTTDKQIFKLEIQQAESMSDDEEQLEFWLNELKAEEGYEKFLQMQFWDLKEKVTECKNKLEEYKIKLQRMVLANMRHTECQQTNAHAAALSVRMELDHTSGGLESVTKEKSDTVVPEGDSKEKMVITRVESKLPYVLVTANEIESQLNSPSELREWWSRWTQKMNTGSTPKVVHRSEIIIHLRSTKV</sequence>
<gene>
    <name evidence="1" type="ORF">Q7C36_012631</name>
</gene>
<organism evidence="1 2">
    <name type="scientific">Tachysurus vachellii</name>
    <name type="common">Darkbarbel catfish</name>
    <name type="synonym">Pelteobagrus vachellii</name>
    <dbReference type="NCBI Taxonomy" id="175792"/>
    <lineage>
        <taxon>Eukaryota</taxon>
        <taxon>Metazoa</taxon>
        <taxon>Chordata</taxon>
        <taxon>Craniata</taxon>
        <taxon>Vertebrata</taxon>
        <taxon>Euteleostomi</taxon>
        <taxon>Actinopterygii</taxon>
        <taxon>Neopterygii</taxon>
        <taxon>Teleostei</taxon>
        <taxon>Ostariophysi</taxon>
        <taxon>Siluriformes</taxon>
        <taxon>Bagridae</taxon>
        <taxon>Tachysurus</taxon>
    </lineage>
</organism>
<dbReference type="InterPro" id="IPR029071">
    <property type="entry name" value="Ubiquitin-like_domsf"/>
</dbReference>
<dbReference type="PANTHER" id="PTHR15286">
    <property type="entry name" value="RAS-ASSOCIATING DOMAIN CONTAINING PROTEIN"/>
    <property type="match status" value="1"/>
</dbReference>
<accession>A0AA88SPW6</accession>
<name>A0AA88SPW6_TACVA</name>
<evidence type="ECO:0008006" key="3">
    <source>
        <dbReference type="Google" id="ProtNLM"/>
    </source>
</evidence>
<evidence type="ECO:0000313" key="2">
    <source>
        <dbReference type="Proteomes" id="UP001187315"/>
    </source>
</evidence>
<dbReference type="Proteomes" id="UP001187315">
    <property type="component" value="Unassembled WGS sequence"/>
</dbReference>
<comment type="caution">
    <text evidence="1">The sequence shown here is derived from an EMBL/GenBank/DDBJ whole genome shotgun (WGS) entry which is preliminary data.</text>
</comment>
<keyword evidence="2" id="KW-1185">Reference proteome</keyword>
<reference evidence="1" key="1">
    <citation type="submission" date="2023-08" db="EMBL/GenBank/DDBJ databases">
        <title>Pelteobagrus vachellii genome.</title>
        <authorList>
            <person name="Liu H."/>
        </authorList>
    </citation>
    <scope>NUCLEOTIDE SEQUENCE</scope>
    <source>
        <strain evidence="1">PRFRI_2022a</strain>
        <tissue evidence="1">Muscle</tissue>
    </source>
</reference>